<evidence type="ECO:0000313" key="2">
    <source>
        <dbReference type="Proteomes" id="UP000243006"/>
    </source>
</evidence>
<gene>
    <name evidence="1" type="ORF">D917_02527</name>
</gene>
<comment type="caution">
    <text evidence="1">The sequence shown here is derived from an EMBL/GenBank/DDBJ whole genome shotgun (WGS) entry which is preliminary data.</text>
</comment>
<name>A0A1Y3E2W9_9BILA</name>
<proteinExistence type="predicted"/>
<reference evidence="1 2" key="1">
    <citation type="submission" date="2015-04" db="EMBL/GenBank/DDBJ databases">
        <title>Draft genome of the roundworm Trichinella nativa.</title>
        <authorList>
            <person name="Mitreva M."/>
        </authorList>
    </citation>
    <scope>NUCLEOTIDE SEQUENCE [LARGE SCALE GENOMIC DNA]</scope>
    <source>
        <strain evidence="1 2">ISS45</strain>
    </source>
</reference>
<sequence length="190" mass="21870">MLLRVSRISQQQQLLHQLTAIDCLYIIKKSIILYNWVLFAFERLRFESCKWFRNADPNMLNCSAPSLYHGCSLFLKHGCSCLTVKSCQQAHFQFSDEAICHEEWIRRKTDSLHWHIFVNTFDKAYLLGHSSQSGRQPILQTVCLIFCKQLSFDNVACLAFRCSAVISINFGVVHICATTVASVEIDICRD</sequence>
<dbReference type="EMBL" id="LVZM01024224">
    <property type="protein sequence ID" value="OUC39454.1"/>
    <property type="molecule type" value="Genomic_DNA"/>
</dbReference>
<organism evidence="1 2">
    <name type="scientific">Trichinella nativa</name>
    <dbReference type="NCBI Taxonomy" id="6335"/>
    <lineage>
        <taxon>Eukaryota</taxon>
        <taxon>Metazoa</taxon>
        <taxon>Ecdysozoa</taxon>
        <taxon>Nematoda</taxon>
        <taxon>Enoplea</taxon>
        <taxon>Dorylaimia</taxon>
        <taxon>Trichinellida</taxon>
        <taxon>Trichinellidae</taxon>
        <taxon>Trichinella</taxon>
    </lineage>
</organism>
<dbReference type="AlphaFoldDB" id="A0A1Y3E2W9"/>
<protein>
    <submittedName>
        <fullName evidence="1">Uncharacterized protein</fullName>
    </submittedName>
</protein>
<dbReference type="Proteomes" id="UP000243006">
    <property type="component" value="Unassembled WGS sequence"/>
</dbReference>
<accession>A0A1Y3E2W9</accession>
<evidence type="ECO:0000313" key="1">
    <source>
        <dbReference type="EMBL" id="OUC39454.1"/>
    </source>
</evidence>